<name>A0A1E8BC61_BACMY</name>
<feature type="domain" description="DUF3994" evidence="2">
    <location>
        <begin position="194"/>
        <end position="285"/>
    </location>
</feature>
<dbReference type="Pfam" id="PF13159">
    <property type="entry name" value="DUF3994"/>
    <property type="match status" value="1"/>
</dbReference>
<gene>
    <name evidence="4" type="ORF">BWGOE8_09860</name>
</gene>
<evidence type="ECO:0000259" key="2">
    <source>
        <dbReference type="Pfam" id="PF13159"/>
    </source>
</evidence>
<dbReference type="InterPro" id="IPR025057">
    <property type="entry name" value="DUF3994"/>
</dbReference>
<dbReference type="InterPro" id="IPR053854">
    <property type="entry name" value="DUF7018"/>
</dbReference>
<feature type="signal peptide" evidence="1">
    <location>
        <begin position="1"/>
        <end position="20"/>
    </location>
</feature>
<evidence type="ECO:0000313" key="5">
    <source>
        <dbReference type="Proteomes" id="UP000175706"/>
    </source>
</evidence>
<proteinExistence type="predicted"/>
<organism evidence="4 5">
    <name type="scientific">Bacillus mycoides</name>
    <dbReference type="NCBI Taxonomy" id="1405"/>
    <lineage>
        <taxon>Bacteria</taxon>
        <taxon>Bacillati</taxon>
        <taxon>Bacillota</taxon>
        <taxon>Bacilli</taxon>
        <taxon>Bacillales</taxon>
        <taxon>Bacillaceae</taxon>
        <taxon>Bacillus</taxon>
        <taxon>Bacillus cereus group</taxon>
    </lineage>
</organism>
<evidence type="ECO:0000313" key="4">
    <source>
        <dbReference type="EMBL" id="OFD83565.1"/>
    </source>
</evidence>
<feature type="chain" id="PRO_5038588040" description="DUF3994 domain-containing protein" evidence="1">
    <location>
        <begin position="21"/>
        <end position="306"/>
    </location>
</feature>
<sequence length="306" mass="35099">MKAKKLITLALPIMLMGGCATDKTETKAKDKVEAKSETKEKVVKEKMSKEDYPDHMYKLKSDLEYELNNFMQLAAQTKDKSNDIHKLNKELYEKETEIQGIISKFHKIEPPKEFEKEHETILKGVDCYSESFTLIVKSAKSNSITKEKTQKSKDLVLKGNDYINEGYGDTLSDALTKASAKKLEEQQKNEKPSEFPKDSKEFVGEWGHIEGSEFVKALDFKEDGTYTIFDDKGKTSFEDNHMTGRWSYKPDSKQFTMTIGEYVKDGQKMDTSQLNGSVDYTLEIFFEGYLNMVDGKGNRIDVQKRK</sequence>
<reference evidence="4 5" key="1">
    <citation type="submission" date="2016-05" db="EMBL/GenBank/DDBJ databases">
        <title>Bacillus thuringiensis and Bacillus weihenstephanensis as novel biocontrol agents of wilt causing Verticillium species.</title>
        <authorList>
            <person name="Hollensteiner J."/>
            <person name="Wemheuer F."/>
            <person name="Harting R."/>
            <person name="Kolarzyk A."/>
            <person name="Diaz-Valerio S."/>
            <person name="Poehlein A."/>
            <person name="Brzuszkiewicz E."/>
            <person name="Nesemann K."/>
            <person name="Braus-Stromeyer S."/>
            <person name="Braus G."/>
            <person name="Daniel R."/>
            <person name="Liesegang H."/>
        </authorList>
    </citation>
    <scope>NUCLEOTIDE SEQUENCE [LARGE SCALE GENOMIC DNA]</scope>
    <source>
        <strain evidence="4 5">GOE8</strain>
    </source>
</reference>
<comment type="caution">
    <text evidence="4">The sequence shown here is derived from an EMBL/GenBank/DDBJ whole genome shotgun (WGS) entry which is preliminary data.</text>
</comment>
<dbReference type="Pfam" id="PF22872">
    <property type="entry name" value="DUF7018"/>
    <property type="match status" value="1"/>
</dbReference>
<dbReference type="AlphaFoldDB" id="A0A1E8BC61"/>
<feature type="domain" description="DUF7018" evidence="3">
    <location>
        <begin position="46"/>
        <end position="166"/>
    </location>
</feature>
<evidence type="ECO:0000256" key="1">
    <source>
        <dbReference type="SAM" id="SignalP"/>
    </source>
</evidence>
<dbReference type="PROSITE" id="PS51257">
    <property type="entry name" value="PROKAR_LIPOPROTEIN"/>
    <property type="match status" value="1"/>
</dbReference>
<dbReference type="RefSeq" id="WP_002205046.1">
    <property type="nucleotide sequence ID" value="NZ_CP128144.1"/>
</dbReference>
<dbReference type="PATRIC" id="fig|86662.25.peg.954"/>
<accession>A0A1E8BC61</accession>
<evidence type="ECO:0008006" key="6">
    <source>
        <dbReference type="Google" id="ProtNLM"/>
    </source>
</evidence>
<protein>
    <recommendedName>
        <fullName evidence="6">DUF3994 domain-containing protein</fullName>
    </recommendedName>
</protein>
<evidence type="ECO:0000259" key="3">
    <source>
        <dbReference type="Pfam" id="PF22872"/>
    </source>
</evidence>
<dbReference type="EMBL" id="LXLT01000015">
    <property type="protein sequence ID" value="OFD83565.1"/>
    <property type="molecule type" value="Genomic_DNA"/>
</dbReference>
<keyword evidence="1" id="KW-0732">Signal</keyword>
<dbReference type="Proteomes" id="UP000175706">
    <property type="component" value="Unassembled WGS sequence"/>
</dbReference>